<comment type="caution">
    <text evidence="2">The sequence shown here is derived from an EMBL/GenBank/DDBJ whole genome shotgun (WGS) entry which is preliminary data.</text>
</comment>
<reference evidence="2 3" key="1">
    <citation type="submission" date="2019-09" db="EMBL/GenBank/DDBJ databases">
        <authorList>
            <person name="Li Y."/>
        </authorList>
    </citation>
    <scope>NUCLEOTIDE SEQUENCE [LARGE SCALE GENOMIC DNA]</scope>
    <source>
        <strain evidence="2 3">L3-3HA</strain>
    </source>
</reference>
<dbReference type="Proteomes" id="UP000335415">
    <property type="component" value="Unassembled WGS sequence"/>
</dbReference>
<keyword evidence="1" id="KW-0812">Transmembrane</keyword>
<dbReference type="AlphaFoldDB" id="A0A5J5FT12"/>
<evidence type="ECO:0000256" key="1">
    <source>
        <dbReference type="SAM" id="Phobius"/>
    </source>
</evidence>
<organism evidence="2 3">
    <name type="scientific">Affinibrenneria salicis</name>
    <dbReference type="NCBI Taxonomy" id="2590031"/>
    <lineage>
        <taxon>Bacteria</taxon>
        <taxon>Pseudomonadati</taxon>
        <taxon>Pseudomonadota</taxon>
        <taxon>Gammaproteobacteria</taxon>
        <taxon>Enterobacterales</taxon>
        <taxon>Pectobacteriaceae</taxon>
        <taxon>Affinibrenneria</taxon>
    </lineage>
</organism>
<keyword evidence="3" id="KW-1185">Reference proteome</keyword>
<dbReference type="InterPro" id="IPR008523">
    <property type="entry name" value="DUF805"/>
</dbReference>
<protein>
    <submittedName>
        <fullName evidence="2">DUF805 domain-containing protein</fullName>
    </submittedName>
</protein>
<dbReference type="EMBL" id="VYKJ01000013">
    <property type="protein sequence ID" value="KAA8996622.1"/>
    <property type="molecule type" value="Genomic_DNA"/>
</dbReference>
<dbReference type="Pfam" id="PF05656">
    <property type="entry name" value="DUF805"/>
    <property type="match status" value="1"/>
</dbReference>
<evidence type="ECO:0000313" key="3">
    <source>
        <dbReference type="Proteomes" id="UP000335415"/>
    </source>
</evidence>
<keyword evidence="1" id="KW-0472">Membrane</keyword>
<keyword evidence="1" id="KW-1133">Transmembrane helix</keyword>
<accession>A0A5J5FT12</accession>
<sequence>MISSIKASFFDTAEKLDRTGYWWRTITIVALFIVTMNVLPYLANFLFFALNISPPLWKPAFSVQIGKTNITQLWEFIVFTLPLTILLVLSVLSISVRRLRDRERPVWLVIPMIVVPVLLHLGHWVFNLYHPFSVSSSIGISIPPGNWLYSPEYVFPRALTPLWSLAELDGVRFYNVYKQAMLEINTWPSYFSPEGMKRLGLQSVWHVYLFFLIPAAGLSAWATVELGLLKGKLS</sequence>
<proteinExistence type="predicted"/>
<feature type="transmembrane region" description="Helical" evidence="1">
    <location>
        <begin position="205"/>
        <end position="229"/>
    </location>
</feature>
<feature type="transmembrane region" description="Helical" evidence="1">
    <location>
        <begin position="73"/>
        <end position="94"/>
    </location>
</feature>
<feature type="transmembrane region" description="Helical" evidence="1">
    <location>
        <begin position="21"/>
        <end position="53"/>
    </location>
</feature>
<dbReference type="GO" id="GO:0016020">
    <property type="term" value="C:membrane"/>
    <property type="evidence" value="ECO:0007669"/>
    <property type="project" value="InterPro"/>
</dbReference>
<feature type="transmembrane region" description="Helical" evidence="1">
    <location>
        <begin position="106"/>
        <end position="126"/>
    </location>
</feature>
<name>A0A5J5FT12_9GAMM</name>
<evidence type="ECO:0000313" key="2">
    <source>
        <dbReference type="EMBL" id="KAA8996622.1"/>
    </source>
</evidence>
<dbReference type="RefSeq" id="WP_150436866.1">
    <property type="nucleotide sequence ID" value="NZ_VYKJ01000013.1"/>
</dbReference>
<gene>
    <name evidence="2" type="ORF">FJU30_20650</name>
</gene>